<evidence type="ECO:0000313" key="2">
    <source>
        <dbReference type="Proteomes" id="UP000676310"/>
    </source>
</evidence>
<proteinExistence type="predicted"/>
<name>A0A8J2MVA6_9PLEO</name>
<dbReference type="RefSeq" id="XP_043164561.1">
    <property type="nucleotide sequence ID" value="XM_043308626.1"/>
</dbReference>
<gene>
    <name evidence="1" type="ORF">ALTATR162_LOCUS1031</name>
</gene>
<comment type="caution">
    <text evidence="1">The sequence shown here is derived from an EMBL/GenBank/DDBJ whole genome shotgun (WGS) entry which is preliminary data.</text>
</comment>
<dbReference type="Proteomes" id="UP000676310">
    <property type="component" value="Unassembled WGS sequence"/>
</dbReference>
<evidence type="ECO:0000313" key="1">
    <source>
        <dbReference type="EMBL" id="CAG5141873.1"/>
    </source>
</evidence>
<sequence length="220" mass="24038">MASNSYFDEYLVSRDTQPPSLYAATFVNGSSHLDFHSEHANIDHCFLASWEGQDWTVDHDTMTEGTAAAASSLLPPNAFGNDQSSTSCKAEARFEFLMFPKLSAVFYLHPVSFVIEPVLRLACIHCLEAQVTIMPPLDLLAESVVWPGTAVIDGDVYSDDNSTLMPGNANVQQALQPIDPPEMEGMSQDDNHLMSSQIQDIGIVDRRVAFGELLSTGSAH</sequence>
<reference evidence="1" key="1">
    <citation type="submission" date="2021-05" db="EMBL/GenBank/DDBJ databases">
        <authorList>
            <person name="Stam R."/>
        </authorList>
    </citation>
    <scope>NUCLEOTIDE SEQUENCE</scope>
    <source>
        <strain evidence="1">CS162</strain>
    </source>
</reference>
<keyword evidence="2" id="KW-1185">Reference proteome</keyword>
<organism evidence="1 2">
    <name type="scientific">Alternaria atra</name>
    <dbReference type="NCBI Taxonomy" id="119953"/>
    <lineage>
        <taxon>Eukaryota</taxon>
        <taxon>Fungi</taxon>
        <taxon>Dikarya</taxon>
        <taxon>Ascomycota</taxon>
        <taxon>Pezizomycotina</taxon>
        <taxon>Dothideomycetes</taxon>
        <taxon>Pleosporomycetidae</taxon>
        <taxon>Pleosporales</taxon>
        <taxon>Pleosporineae</taxon>
        <taxon>Pleosporaceae</taxon>
        <taxon>Alternaria</taxon>
        <taxon>Alternaria sect. Ulocladioides</taxon>
    </lineage>
</organism>
<protein>
    <submittedName>
        <fullName evidence="1">Uncharacterized protein</fullName>
    </submittedName>
</protein>
<dbReference type="EMBL" id="CAJRGZ010000015">
    <property type="protein sequence ID" value="CAG5141873.1"/>
    <property type="molecule type" value="Genomic_DNA"/>
</dbReference>
<accession>A0A8J2MVA6</accession>
<dbReference type="AlphaFoldDB" id="A0A8J2MVA6"/>
<dbReference type="GeneID" id="67010457"/>